<dbReference type="Proteomes" id="UP001595699">
    <property type="component" value="Unassembled WGS sequence"/>
</dbReference>
<gene>
    <name evidence="2" type="ORF">ACFOUW_31720</name>
</gene>
<dbReference type="InterPro" id="IPR036390">
    <property type="entry name" value="WH_DNA-bd_sf"/>
</dbReference>
<proteinExistence type="predicted"/>
<comment type="caution">
    <text evidence="2">The sequence shown here is derived from an EMBL/GenBank/DDBJ whole genome shotgun (WGS) entry which is preliminary data.</text>
</comment>
<dbReference type="RefSeq" id="WP_205121182.1">
    <property type="nucleotide sequence ID" value="NZ_JAFBCM010000001.1"/>
</dbReference>
<dbReference type="InterPro" id="IPR036388">
    <property type="entry name" value="WH-like_DNA-bd_sf"/>
</dbReference>
<dbReference type="SUPFAM" id="SSF46785">
    <property type="entry name" value="Winged helix' DNA-binding domain"/>
    <property type="match status" value="1"/>
</dbReference>
<name>A0ABV7YKF5_9ACTN</name>
<dbReference type="EMBL" id="JBHRZH010000037">
    <property type="protein sequence ID" value="MFC3765438.1"/>
    <property type="molecule type" value="Genomic_DNA"/>
</dbReference>
<evidence type="ECO:0000313" key="2">
    <source>
        <dbReference type="EMBL" id="MFC3765438.1"/>
    </source>
</evidence>
<dbReference type="SMART" id="SM00347">
    <property type="entry name" value="HTH_MARR"/>
    <property type="match status" value="1"/>
</dbReference>
<organism evidence="2 3">
    <name type="scientific">Tenggerimyces flavus</name>
    <dbReference type="NCBI Taxonomy" id="1708749"/>
    <lineage>
        <taxon>Bacteria</taxon>
        <taxon>Bacillati</taxon>
        <taxon>Actinomycetota</taxon>
        <taxon>Actinomycetes</taxon>
        <taxon>Propionibacteriales</taxon>
        <taxon>Nocardioidaceae</taxon>
        <taxon>Tenggerimyces</taxon>
    </lineage>
</organism>
<accession>A0ABV7YKF5</accession>
<sequence>MTKTRWLDAEQQRAWRSYLDGSARLMERVESDLRKHGLSGAEYQILVELSESPGRRMRMAELANRARQSRSRLTHTVARMETAGLVTRQACTSDGRGVEAVLTEEGWELIVRAAPDHVAGVLEAFVDLVPREDFLAMGRAFAAVATACRQKVPDAPEDEDLPCPDAG</sequence>
<dbReference type="PANTHER" id="PTHR33164:SF99">
    <property type="entry name" value="MARR FAMILY REGULATORY PROTEIN"/>
    <property type="match status" value="1"/>
</dbReference>
<feature type="domain" description="HTH marR-type" evidence="1">
    <location>
        <begin position="1"/>
        <end position="143"/>
    </location>
</feature>
<keyword evidence="3" id="KW-1185">Reference proteome</keyword>
<dbReference type="Gene3D" id="1.10.10.10">
    <property type="entry name" value="Winged helix-like DNA-binding domain superfamily/Winged helix DNA-binding domain"/>
    <property type="match status" value="1"/>
</dbReference>
<evidence type="ECO:0000259" key="1">
    <source>
        <dbReference type="PROSITE" id="PS50995"/>
    </source>
</evidence>
<dbReference type="PANTHER" id="PTHR33164">
    <property type="entry name" value="TRANSCRIPTIONAL REGULATOR, MARR FAMILY"/>
    <property type="match status" value="1"/>
</dbReference>
<dbReference type="PROSITE" id="PS50995">
    <property type="entry name" value="HTH_MARR_2"/>
    <property type="match status" value="1"/>
</dbReference>
<protein>
    <submittedName>
        <fullName evidence="2">MarR family winged helix-turn-helix transcriptional regulator</fullName>
    </submittedName>
</protein>
<dbReference type="Pfam" id="PF12802">
    <property type="entry name" value="MarR_2"/>
    <property type="match status" value="1"/>
</dbReference>
<evidence type="ECO:0000313" key="3">
    <source>
        <dbReference type="Proteomes" id="UP001595699"/>
    </source>
</evidence>
<dbReference type="InterPro" id="IPR000835">
    <property type="entry name" value="HTH_MarR-typ"/>
</dbReference>
<dbReference type="InterPro" id="IPR039422">
    <property type="entry name" value="MarR/SlyA-like"/>
</dbReference>
<reference evidence="3" key="1">
    <citation type="journal article" date="2019" name="Int. J. Syst. Evol. Microbiol.">
        <title>The Global Catalogue of Microorganisms (GCM) 10K type strain sequencing project: providing services to taxonomists for standard genome sequencing and annotation.</title>
        <authorList>
            <consortium name="The Broad Institute Genomics Platform"/>
            <consortium name="The Broad Institute Genome Sequencing Center for Infectious Disease"/>
            <person name="Wu L."/>
            <person name="Ma J."/>
        </authorList>
    </citation>
    <scope>NUCLEOTIDE SEQUENCE [LARGE SCALE GENOMIC DNA]</scope>
    <source>
        <strain evidence="3">CGMCC 4.7241</strain>
    </source>
</reference>